<reference evidence="3 4" key="1">
    <citation type="journal article" date="2015" name="Genome Biol. Evol.">
        <title>Comparative Genomics of a Bacterivorous Green Alga Reveals Evolutionary Causalities and Consequences of Phago-Mixotrophic Mode of Nutrition.</title>
        <authorList>
            <person name="Burns J.A."/>
            <person name="Paasch A."/>
            <person name="Narechania A."/>
            <person name="Kim E."/>
        </authorList>
    </citation>
    <scope>NUCLEOTIDE SEQUENCE [LARGE SCALE GENOMIC DNA]</scope>
    <source>
        <strain evidence="3 4">PLY_AMNH</strain>
    </source>
</reference>
<feature type="transmembrane region" description="Helical" evidence="1">
    <location>
        <begin position="14"/>
        <end position="36"/>
    </location>
</feature>
<feature type="domain" description="SAM" evidence="2">
    <location>
        <begin position="33"/>
        <end position="98"/>
    </location>
</feature>
<feature type="transmembrane region" description="Helical" evidence="1">
    <location>
        <begin position="151"/>
        <end position="176"/>
    </location>
</feature>
<dbReference type="InterPro" id="IPR013761">
    <property type="entry name" value="SAM/pointed_sf"/>
</dbReference>
<evidence type="ECO:0000256" key="1">
    <source>
        <dbReference type="SAM" id="Phobius"/>
    </source>
</evidence>
<organism evidence="3 4">
    <name type="scientific">Cymbomonas tetramitiformis</name>
    <dbReference type="NCBI Taxonomy" id="36881"/>
    <lineage>
        <taxon>Eukaryota</taxon>
        <taxon>Viridiplantae</taxon>
        <taxon>Chlorophyta</taxon>
        <taxon>Pyramimonadophyceae</taxon>
        <taxon>Pyramimonadales</taxon>
        <taxon>Pyramimonadaceae</taxon>
        <taxon>Cymbomonas</taxon>
    </lineage>
</organism>
<sequence>MAKLSRRLKRNDKIILGILVPLGLFVVWRVIYVHLYERDTLGIFLRRCELGEYAKVMRERGYKDVEDILGVTESNLVQDLPKALAPHRRRMLRCAQRVLERRAQTRKIQEGLFSMLGEFGVAMGGIVYRILTISWVLVRGSITTALTAMKLGLLATFMSGFLLLLAAQFAYSIFFFDQASRARAASFAVAFAANTWCKILQLHRQGELHAQMNAVQEWGAAAGPKLWARLEVYLSYHPRLCYFLGLDRKRLVRMLLLTAAAPTLCHIDHTG</sequence>
<gene>
    <name evidence="3" type="ORF">CYMTET_36602</name>
</gene>
<dbReference type="AlphaFoldDB" id="A0AAE0CFM9"/>
<dbReference type="SUPFAM" id="SSF47769">
    <property type="entry name" value="SAM/Pointed domain"/>
    <property type="match status" value="1"/>
</dbReference>
<dbReference type="InterPro" id="IPR001660">
    <property type="entry name" value="SAM"/>
</dbReference>
<keyword evidence="1" id="KW-0812">Transmembrane</keyword>
<dbReference type="EMBL" id="LGRX02024035">
    <property type="protein sequence ID" value="KAK3254177.1"/>
    <property type="molecule type" value="Genomic_DNA"/>
</dbReference>
<comment type="caution">
    <text evidence="3">The sequence shown here is derived from an EMBL/GenBank/DDBJ whole genome shotgun (WGS) entry which is preliminary data.</text>
</comment>
<feature type="transmembrane region" description="Helical" evidence="1">
    <location>
        <begin position="111"/>
        <end position="131"/>
    </location>
</feature>
<evidence type="ECO:0000259" key="2">
    <source>
        <dbReference type="Pfam" id="PF07647"/>
    </source>
</evidence>
<protein>
    <recommendedName>
        <fullName evidence="2">SAM domain-containing protein</fullName>
    </recommendedName>
</protein>
<dbReference type="Proteomes" id="UP001190700">
    <property type="component" value="Unassembled WGS sequence"/>
</dbReference>
<evidence type="ECO:0000313" key="4">
    <source>
        <dbReference type="Proteomes" id="UP001190700"/>
    </source>
</evidence>
<evidence type="ECO:0000313" key="3">
    <source>
        <dbReference type="EMBL" id="KAK3254177.1"/>
    </source>
</evidence>
<accession>A0AAE0CFM9</accession>
<keyword evidence="1" id="KW-0472">Membrane</keyword>
<keyword evidence="4" id="KW-1185">Reference proteome</keyword>
<name>A0AAE0CFM9_9CHLO</name>
<keyword evidence="1" id="KW-1133">Transmembrane helix</keyword>
<dbReference type="Pfam" id="PF07647">
    <property type="entry name" value="SAM_2"/>
    <property type="match status" value="1"/>
</dbReference>
<proteinExistence type="predicted"/>
<dbReference type="Gene3D" id="1.10.150.50">
    <property type="entry name" value="Transcription Factor, Ets-1"/>
    <property type="match status" value="1"/>
</dbReference>